<organism evidence="1 2">
    <name type="scientific">Strongylus vulgaris</name>
    <name type="common">Blood worm</name>
    <dbReference type="NCBI Taxonomy" id="40348"/>
    <lineage>
        <taxon>Eukaryota</taxon>
        <taxon>Metazoa</taxon>
        <taxon>Ecdysozoa</taxon>
        <taxon>Nematoda</taxon>
        <taxon>Chromadorea</taxon>
        <taxon>Rhabditida</taxon>
        <taxon>Rhabditina</taxon>
        <taxon>Rhabditomorpha</taxon>
        <taxon>Strongyloidea</taxon>
        <taxon>Strongylidae</taxon>
        <taxon>Strongylus</taxon>
    </lineage>
</organism>
<proteinExistence type="predicted"/>
<name>A0A3P7JQN3_STRVU</name>
<sequence>MDMAYDKFRVKLSNVVVSLAENVAMGRASLGDKESPLHILKPTGLDIEIHKCSIDDLRLPR</sequence>
<dbReference type="EMBL" id="UYYB01143650">
    <property type="protein sequence ID" value="VDM85676.1"/>
    <property type="molecule type" value="Genomic_DNA"/>
</dbReference>
<dbReference type="AlphaFoldDB" id="A0A3P7JQN3"/>
<protein>
    <submittedName>
        <fullName evidence="1">Uncharacterized protein</fullName>
    </submittedName>
</protein>
<keyword evidence="2" id="KW-1185">Reference proteome</keyword>
<evidence type="ECO:0000313" key="1">
    <source>
        <dbReference type="EMBL" id="VDM85676.1"/>
    </source>
</evidence>
<gene>
    <name evidence="1" type="ORF">SVUK_LOCUS20674</name>
</gene>
<dbReference type="OrthoDB" id="428159at2759"/>
<reference evidence="1 2" key="1">
    <citation type="submission" date="2018-11" db="EMBL/GenBank/DDBJ databases">
        <authorList>
            <consortium name="Pathogen Informatics"/>
        </authorList>
    </citation>
    <scope>NUCLEOTIDE SEQUENCE [LARGE SCALE GENOMIC DNA]</scope>
</reference>
<dbReference type="Proteomes" id="UP000270094">
    <property type="component" value="Unassembled WGS sequence"/>
</dbReference>
<accession>A0A3P7JQN3</accession>
<evidence type="ECO:0000313" key="2">
    <source>
        <dbReference type="Proteomes" id="UP000270094"/>
    </source>
</evidence>